<feature type="transmembrane region" description="Helical" evidence="1">
    <location>
        <begin position="337"/>
        <end position="358"/>
    </location>
</feature>
<feature type="transmembrane region" description="Helical" evidence="1">
    <location>
        <begin position="523"/>
        <end position="547"/>
    </location>
</feature>
<accession>A0A8J3MR75</accession>
<comment type="caution">
    <text evidence="2">The sequence shown here is derived from an EMBL/GenBank/DDBJ whole genome shotgun (WGS) entry which is preliminary data.</text>
</comment>
<dbReference type="Proteomes" id="UP000612362">
    <property type="component" value="Unassembled WGS sequence"/>
</dbReference>
<feature type="transmembrane region" description="Helical" evidence="1">
    <location>
        <begin position="70"/>
        <end position="90"/>
    </location>
</feature>
<evidence type="ECO:0008006" key="4">
    <source>
        <dbReference type="Google" id="ProtNLM"/>
    </source>
</evidence>
<keyword evidence="1" id="KW-0472">Membrane</keyword>
<dbReference type="EMBL" id="BNJF01000001">
    <property type="protein sequence ID" value="GHO43511.1"/>
    <property type="molecule type" value="Genomic_DNA"/>
</dbReference>
<keyword evidence="1" id="KW-1133">Transmembrane helix</keyword>
<feature type="transmembrane region" description="Helical" evidence="1">
    <location>
        <begin position="38"/>
        <end position="58"/>
    </location>
</feature>
<feature type="transmembrane region" description="Helical" evidence="1">
    <location>
        <begin position="414"/>
        <end position="435"/>
    </location>
</feature>
<keyword evidence="1" id="KW-0812">Transmembrane</keyword>
<feature type="transmembrane region" description="Helical" evidence="1">
    <location>
        <begin position="183"/>
        <end position="202"/>
    </location>
</feature>
<dbReference type="RefSeq" id="WP_220192982.1">
    <property type="nucleotide sequence ID" value="NZ_BNJF01000001.1"/>
</dbReference>
<protein>
    <recommendedName>
        <fullName evidence="4">ABC-2 type transport system permease protein</fullName>
    </recommendedName>
</protein>
<feature type="transmembrane region" description="Helical" evidence="1">
    <location>
        <begin position="147"/>
        <end position="171"/>
    </location>
</feature>
<feature type="transmembrane region" description="Helical" evidence="1">
    <location>
        <begin position="364"/>
        <end position="383"/>
    </location>
</feature>
<organism evidence="2 3">
    <name type="scientific">Ktedonospora formicarum</name>
    <dbReference type="NCBI Taxonomy" id="2778364"/>
    <lineage>
        <taxon>Bacteria</taxon>
        <taxon>Bacillati</taxon>
        <taxon>Chloroflexota</taxon>
        <taxon>Ktedonobacteria</taxon>
        <taxon>Ktedonobacterales</taxon>
        <taxon>Ktedonobacteraceae</taxon>
        <taxon>Ktedonospora</taxon>
    </lineage>
</organism>
<feature type="transmembrane region" description="Helical" evidence="1">
    <location>
        <begin position="441"/>
        <end position="466"/>
    </location>
</feature>
<dbReference type="AlphaFoldDB" id="A0A8J3MR75"/>
<dbReference type="InterPro" id="IPR031599">
    <property type="entry name" value="ABC_tran_2"/>
</dbReference>
<evidence type="ECO:0000313" key="2">
    <source>
        <dbReference type="EMBL" id="GHO43511.1"/>
    </source>
</evidence>
<gene>
    <name evidence="2" type="ORF">KSX_16740</name>
</gene>
<feature type="transmembrane region" description="Helical" evidence="1">
    <location>
        <begin position="243"/>
        <end position="264"/>
    </location>
</feature>
<evidence type="ECO:0000313" key="3">
    <source>
        <dbReference type="Proteomes" id="UP000612362"/>
    </source>
</evidence>
<feature type="transmembrane region" description="Helical" evidence="1">
    <location>
        <begin position="111"/>
        <end position="141"/>
    </location>
</feature>
<reference evidence="2" key="1">
    <citation type="submission" date="2020-10" db="EMBL/GenBank/DDBJ databases">
        <title>Taxonomic study of unclassified bacteria belonging to the class Ktedonobacteria.</title>
        <authorList>
            <person name="Yabe S."/>
            <person name="Wang C.M."/>
            <person name="Zheng Y."/>
            <person name="Sakai Y."/>
            <person name="Cavaletti L."/>
            <person name="Monciardini P."/>
            <person name="Donadio S."/>
        </authorList>
    </citation>
    <scope>NUCLEOTIDE SEQUENCE</scope>
    <source>
        <strain evidence="2">SOSP1-1</strain>
    </source>
</reference>
<proteinExistence type="predicted"/>
<dbReference type="Pfam" id="PF16949">
    <property type="entry name" value="ABC_tran_2"/>
    <property type="match status" value="1"/>
</dbReference>
<sequence length="565" mass="62610">MLIHRDKIRWLFWLRWKTFLRGFTRGGAGKVGRIIGRIFLVLLLLWVGFWVAFLFFAAGRFLPAPANFEATILLLTGVNVVWLLLPLIEFNTNEGLDITKLSLFPLTRWELMASLVLSTLLDTMTIGLLLAFAGLVAGWAFSVPVALFSVLTMLVFYVQVVGVGQLILSLLMSFLQSRRFRDLGVFLIVLISFSGYLCNFVSRSLFTADFIKNLGQQQFSQYLQWLPSGMAARAVEQASLGNWGFAFLWLVALLFVGMVALYLWQMVVTRAMVRPDVSGPAKRVRHRAVPSAASTPSAPTAGTVSRPAFLARLFPTQALVLLGKDLKYMRRDPQITAVLLQSVLAPLFLAALTIFNTSHGSGGISLYSTAIVPLMVCLSLYRFSYNILGFERQSLGTLLLFPIKPWYILWGKNLVSFTLGFVELLILVLVSTFLAHSWDMLVPVLVGGVAAIFVVIGLGNLSSVFFPQQWRQVQRGFQTTMGSSSEAGCMRGIMSLVALAALVLAMVPVLLALWLPVFFHMQWLWAITAPASLVYGILVYVGITSLVTPRLLNRGPEILAVVTRV</sequence>
<evidence type="ECO:0000256" key="1">
    <source>
        <dbReference type="SAM" id="Phobius"/>
    </source>
</evidence>
<feature type="transmembrane region" description="Helical" evidence="1">
    <location>
        <begin position="493"/>
        <end position="517"/>
    </location>
</feature>
<keyword evidence="3" id="KW-1185">Reference proteome</keyword>
<name>A0A8J3MR75_9CHLR</name>